<reference evidence="1 2" key="1">
    <citation type="submission" date="2016-08" db="EMBL/GenBank/DDBJ databases">
        <authorList>
            <person name="Eshaghi A."/>
            <person name="Soares D."/>
            <person name="Kus J."/>
            <person name="Richardson D."/>
            <person name="Li A."/>
            <person name="Patel S.N."/>
        </authorList>
    </citation>
    <scope>NUCLEOTIDE SEQUENCE [LARGE SCALE GENOMIC DNA]</scope>
    <source>
        <strain evidence="1 2">C860</strain>
    </source>
</reference>
<dbReference type="RefSeq" id="WP_044232847.1">
    <property type="nucleotide sequence ID" value="NZ_MCII02000053.1"/>
</dbReference>
<gene>
    <name evidence="1" type="ORF">BFQ30_10120</name>
</gene>
<evidence type="ECO:0000313" key="1">
    <source>
        <dbReference type="EMBL" id="OEY75508.1"/>
    </source>
</evidence>
<dbReference type="EMBL" id="MDJC01000032">
    <property type="protein sequence ID" value="OEY75508.1"/>
    <property type="molecule type" value="Genomic_DNA"/>
</dbReference>
<proteinExistence type="predicted"/>
<accession>A0ABX3BN16</accession>
<organism evidence="1 2">
    <name type="scientific">Haemophilus quentini</name>
    <dbReference type="NCBI Taxonomy" id="123834"/>
    <lineage>
        <taxon>Bacteria</taxon>
        <taxon>Pseudomonadati</taxon>
        <taxon>Pseudomonadota</taxon>
        <taxon>Gammaproteobacteria</taxon>
        <taxon>Pasteurellales</taxon>
        <taxon>Pasteurellaceae</taxon>
        <taxon>Haemophilus</taxon>
    </lineage>
</organism>
<protein>
    <submittedName>
        <fullName evidence="1">Uncharacterized protein</fullName>
    </submittedName>
</protein>
<sequence length="100" mass="11257">MERPTSAYLVDYPNGNQSIEYVVETYRMNNGMGANLTLKIPSEHASEHLSILNKFLEWNKLAKSRNDSFSKEIGIAPTTNGYNVYAFHSGNNNTNVLVFP</sequence>
<keyword evidence="2" id="KW-1185">Reference proteome</keyword>
<dbReference type="Proteomes" id="UP000175677">
    <property type="component" value="Unassembled WGS sequence"/>
</dbReference>
<evidence type="ECO:0000313" key="2">
    <source>
        <dbReference type="Proteomes" id="UP000175677"/>
    </source>
</evidence>
<comment type="caution">
    <text evidence="1">The sequence shown here is derived from an EMBL/GenBank/DDBJ whole genome shotgun (WGS) entry which is preliminary data.</text>
</comment>
<name>A0ABX3BN16_9PAST</name>